<comment type="caution">
    <text evidence="4">The sequence shown here is derived from an EMBL/GenBank/DDBJ whole genome shotgun (WGS) entry which is preliminary data.</text>
</comment>
<keyword evidence="1" id="KW-0677">Repeat</keyword>
<sequence>KNLQALQEALLGRLDLLQKQNEVIVLGFDRMIETVSGKFEMIKKDYADQLEAFKQAILGASTAGTEAIAAAIDRHLSANRTALSDFSQANQTALSNLNQVNQDALTKLSQLDTLITGMKSMNDLVQSEIAGVKNESLSALNGISSKFDELCAVLSGTASTQEQNLLALLNGFRDIGGGITAEMADLKSHTAGTIEGFKNDLGAYFADVTSSITNLKEKQTVGLGNVEGAVSKLEELFKQSSENLGTVSALMRDLNNNYVESLGKIAGLAEGMRKGVEDVGSGVHDSVHDLIGEMKTEIGALEKQYEKTFADIASLAEKFGDLNTRIGDMTTEIQKEFKNSFDRQEKLADYTQTILQHIKDYFDRQDARYQEEQKIREKKEGLDHFDRATLYFYRGNYKLALNEIDKALEIEKTAEYLNLKGLLFTELGRFDDSKEIYKEALKMEPDLAEIHNNLGLLYLKMKKLDDAVVAFQEAVKKNVNYARAYANLGKALIDLENFDEAIKAFERALEIDPANRDAYEAVKLYKEGKIGG</sequence>
<dbReference type="Gene3D" id="1.20.120.20">
    <property type="entry name" value="Apolipoprotein"/>
    <property type="match status" value="1"/>
</dbReference>
<proteinExistence type="predicted"/>
<name>A0A0S8GMM3_UNCW3</name>
<feature type="non-terminal residue" evidence="4">
    <location>
        <position position="1"/>
    </location>
</feature>
<evidence type="ECO:0000256" key="1">
    <source>
        <dbReference type="ARBA" id="ARBA00022737"/>
    </source>
</evidence>
<keyword evidence="2 3" id="KW-0802">TPR repeat</keyword>
<evidence type="ECO:0000313" key="5">
    <source>
        <dbReference type="Proteomes" id="UP000051096"/>
    </source>
</evidence>
<dbReference type="InterPro" id="IPR011990">
    <property type="entry name" value="TPR-like_helical_dom_sf"/>
</dbReference>
<dbReference type="PANTHER" id="PTHR44858:SF1">
    <property type="entry name" value="UDP-N-ACETYLGLUCOSAMINE--PEPTIDE N-ACETYLGLUCOSAMINYLTRANSFERASE SPINDLY-RELATED"/>
    <property type="match status" value="1"/>
</dbReference>
<dbReference type="PROSITE" id="PS50005">
    <property type="entry name" value="TPR"/>
    <property type="match status" value="3"/>
</dbReference>
<protein>
    <recommendedName>
        <fullName evidence="6">UDP-N-acetylglucosamine--peptide N-acetylglucosaminyltransferase SPINDLY</fullName>
    </recommendedName>
</protein>
<dbReference type="GO" id="GO:0009279">
    <property type="term" value="C:cell outer membrane"/>
    <property type="evidence" value="ECO:0007669"/>
    <property type="project" value="TreeGrafter"/>
</dbReference>
<dbReference type="AlphaFoldDB" id="A0A0S8GMM3"/>
<dbReference type="InterPro" id="IPR050498">
    <property type="entry name" value="Ycf3"/>
</dbReference>
<gene>
    <name evidence="4" type="ORF">AMJ87_01480</name>
</gene>
<dbReference type="GO" id="GO:0046813">
    <property type="term" value="P:receptor-mediated virion attachment to host cell"/>
    <property type="evidence" value="ECO:0007669"/>
    <property type="project" value="TreeGrafter"/>
</dbReference>
<dbReference type="SMART" id="SM00028">
    <property type="entry name" value="TPR"/>
    <property type="match status" value="4"/>
</dbReference>
<evidence type="ECO:0000256" key="2">
    <source>
        <dbReference type="ARBA" id="ARBA00022803"/>
    </source>
</evidence>
<reference evidence="4 5" key="1">
    <citation type="journal article" date="2015" name="Microbiome">
        <title>Genomic resolution of linkages in carbon, nitrogen, and sulfur cycling among widespread estuary sediment bacteria.</title>
        <authorList>
            <person name="Baker B.J."/>
            <person name="Lazar C.S."/>
            <person name="Teske A.P."/>
            <person name="Dick G.J."/>
        </authorList>
    </citation>
    <scope>NUCLEOTIDE SEQUENCE [LARGE SCALE GENOMIC DNA]</scope>
    <source>
        <strain evidence="4">SM23_60</strain>
    </source>
</reference>
<dbReference type="Pfam" id="PF00515">
    <property type="entry name" value="TPR_1"/>
    <property type="match status" value="1"/>
</dbReference>
<accession>A0A0S8GMM3</accession>
<dbReference type="Gene3D" id="1.25.40.10">
    <property type="entry name" value="Tetratricopeptide repeat domain"/>
    <property type="match status" value="2"/>
</dbReference>
<feature type="repeat" description="TPR" evidence="3">
    <location>
        <begin position="414"/>
        <end position="447"/>
    </location>
</feature>
<dbReference type="Pfam" id="PF13414">
    <property type="entry name" value="TPR_11"/>
    <property type="match status" value="1"/>
</dbReference>
<dbReference type="Proteomes" id="UP000051096">
    <property type="component" value="Unassembled WGS sequence"/>
</dbReference>
<dbReference type="PANTHER" id="PTHR44858">
    <property type="entry name" value="TETRATRICOPEPTIDE REPEAT PROTEIN 6"/>
    <property type="match status" value="1"/>
</dbReference>
<feature type="repeat" description="TPR" evidence="3">
    <location>
        <begin position="448"/>
        <end position="481"/>
    </location>
</feature>
<dbReference type="EMBL" id="LJUO01000007">
    <property type="protein sequence ID" value="KPK73547.1"/>
    <property type="molecule type" value="Genomic_DNA"/>
</dbReference>
<dbReference type="SUPFAM" id="SSF48452">
    <property type="entry name" value="TPR-like"/>
    <property type="match status" value="1"/>
</dbReference>
<evidence type="ECO:0000313" key="4">
    <source>
        <dbReference type="EMBL" id="KPK73547.1"/>
    </source>
</evidence>
<evidence type="ECO:0008006" key="6">
    <source>
        <dbReference type="Google" id="ProtNLM"/>
    </source>
</evidence>
<dbReference type="PROSITE" id="PS50293">
    <property type="entry name" value="TPR_REGION"/>
    <property type="match status" value="1"/>
</dbReference>
<dbReference type="InterPro" id="IPR019734">
    <property type="entry name" value="TPR_rpt"/>
</dbReference>
<organism evidence="4 5">
    <name type="scientific">candidate division WOR_3 bacterium SM23_60</name>
    <dbReference type="NCBI Taxonomy" id="1703780"/>
    <lineage>
        <taxon>Bacteria</taxon>
        <taxon>Bacteria division WOR-3</taxon>
    </lineage>
</organism>
<feature type="repeat" description="TPR" evidence="3">
    <location>
        <begin position="482"/>
        <end position="515"/>
    </location>
</feature>
<evidence type="ECO:0000256" key="3">
    <source>
        <dbReference type="PROSITE-ProRule" id="PRU00339"/>
    </source>
</evidence>